<comment type="caution">
    <text evidence="1">The sequence shown here is derived from an EMBL/GenBank/DDBJ whole genome shotgun (WGS) entry which is preliminary data.</text>
</comment>
<dbReference type="Proteomes" id="UP000664218">
    <property type="component" value="Unassembled WGS sequence"/>
</dbReference>
<organism evidence="1 2">
    <name type="scientific">Proteiniclasticum aestuarii</name>
    <dbReference type="NCBI Taxonomy" id="2817862"/>
    <lineage>
        <taxon>Bacteria</taxon>
        <taxon>Bacillati</taxon>
        <taxon>Bacillota</taxon>
        <taxon>Clostridia</taxon>
        <taxon>Eubacteriales</taxon>
        <taxon>Clostridiaceae</taxon>
        <taxon>Proteiniclasticum</taxon>
    </lineage>
</organism>
<evidence type="ECO:0000313" key="1">
    <source>
        <dbReference type="EMBL" id="MBO1264714.1"/>
    </source>
</evidence>
<evidence type="ECO:0000313" key="2">
    <source>
        <dbReference type="Proteomes" id="UP000664218"/>
    </source>
</evidence>
<dbReference type="AlphaFoldDB" id="A0A939H5T2"/>
<sequence length="63" mass="7528">MKKYNMHYVNDKGQVVHPEATEGISWKMKNLLNGRKADLDYPSDNIYKAQQGAMREWIIKMRW</sequence>
<proteinExistence type="predicted"/>
<dbReference type="RefSeq" id="WP_207599231.1">
    <property type="nucleotide sequence ID" value="NZ_JAFNJU010000004.1"/>
</dbReference>
<accession>A0A939H5T2</accession>
<keyword evidence="2" id="KW-1185">Reference proteome</keyword>
<name>A0A939H5T2_9CLOT</name>
<protein>
    <submittedName>
        <fullName evidence="1">Uncharacterized protein</fullName>
    </submittedName>
</protein>
<gene>
    <name evidence="1" type="ORF">J3A84_06695</name>
</gene>
<dbReference type="EMBL" id="JAFNJU010000004">
    <property type="protein sequence ID" value="MBO1264714.1"/>
    <property type="molecule type" value="Genomic_DNA"/>
</dbReference>
<reference evidence="1" key="1">
    <citation type="submission" date="2021-03" db="EMBL/GenBank/DDBJ databases">
        <title>Proteiniclasticum marinus sp. nov., isolated from tidal flat sediment.</title>
        <authorList>
            <person name="Namirimu T."/>
            <person name="Yang J.-A."/>
            <person name="Yang S.-H."/>
            <person name="Kim Y.-J."/>
            <person name="Kwon K.K."/>
        </authorList>
    </citation>
    <scope>NUCLEOTIDE SEQUENCE</scope>
    <source>
        <strain evidence="1">SCR006</strain>
    </source>
</reference>